<dbReference type="InterPro" id="IPR008979">
    <property type="entry name" value="Galactose-bd-like_sf"/>
</dbReference>
<dbReference type="Gene3D" id="2.60.120.260">
    <property type="entry name" value="Galactose-binding domain-like"/>
    <property type="match status" value="1"/>
</dbReference>
<gene>
    <name evidence="3" type="ORF">Poly51_12630</name>
</gene>
<dbReference type="Pfam" id="PF03422">
    <property type="entry name" value="CBM_6"/>
    <property type="match status" value="1"/>
</dbReference>
<dbReference type="GO" id="GO:0030246">
    <property type="term" value="F:carbohydrate binding"/>
    <property type="evidence" value="ECO:0007669"/>
    <property type="project" value="InterPro"/>
</dbReference>
<accession>A0A5C6FAM6</accession>
<dbReference type="SMART" id="SM00606">
    <property type="entry name" value="CBD_IV"/>
    <property type="match status" value="1"/>
</dbReference>
<dbReference type="Pfam" id="PF16116">
    <property type="entry name" value="DUF4832"/>
    <property type="match status" value="1"/>
</dbReference>
<keyword evidence="4" id="KW-1185">Reference proteome</keyword>
<comment type="caution">
    <text evidence="3">The sequence shown here is derived from an EMBL/GenBank/DDBJ whole genome shotgun (WGS) entry which is preliminary data.</text>
</comment>
<dbReference type="InterPro" id="IPR017853">
    <property type="entry name" value="GH"/>
</dbReference>
<dbReference type="EMBL" id="SJPW01000002">
    <property type="protein sequence ID" value="TWU58485.1"/>
    <property type="molecule type" value="Genomic_DNA"/>
</dbReference>
<dbReference type="PROSITE" id="PS51175">
    <property type="entry name" value="CBM6"/>
    <property type="match status" value="1"/>
</dbReference>
<dbReference type="Proteomes" id="UP000318288">
    <property type="component" value="Unassembled WGS sequence"/>
</dbReference>
<name>A0A5C6FAM6_9BACT</name>
<evidence type="ECO:0000313" key="4">
    <source>
        <dbReference type="Proteomes" id="UP000318288"/>
    </source>
</evidence>
<feature type="domain" description="CBM6" evidence="2">
    <location>
        <begin position="104"/>
        <end position="230"/>
    </location>
</feature>
<dbReference type="SUPFAM" id="SSF49785">
    <property type="entry name" value="Galactose-binding domain-like"/>
    <property type="match status" value="1"/>
</dbReference>
<evidence type="ECO:0000259" key="2">
    <source>
        <dbReference type="PROSITE" id="PS51175"/>
    </source>
</evidence>
<dbReference type="InterPro" id="IPR006584">
    <property type="entry name" value="Cellulose-bd_IV"/>
</dbReference>
<dbReference type="AlphaFoldDB" id="A0A5C6FAM6"/>
<dbReference type="InterPro" id="IPR005084">
    <property type="entry name" value="CBM6"/>
</dbReference>
<dbReference type="SUPFAM" id="SSF51445">
    <property type="entry name" value="(Trans)glycosidases"/>
    <property type="match status" value="1"/>
</dbReference>
<proteinExistence type="predicted"/>
<evidence type="ECO:0000256" key="1">
    <source>
        <dbReference type="ARBA" id="ARBA00022729"/>
    </source>
</evidence>
<protein>
    <submittedName>
        <fullName evidence="3">Carbohydrate binding module (Family 6)</fullName>
    </submittedName>
</protein>
<organism evidence="3 4">
    <name type="scientific">Rubripirellula tenax</name>
    <dbReference type="NCBI Taxonomy" id="2528015"/>
    <lineage>
        <taxon>Bacteria</taxon>
        <taxon>Pseudomonadati</taxon>
        <taxon>Planctomycetota</taxon>
        <taxon>Planctomycetia</taxon>
        <taxon>Pirellulales</taxon>
        <taxon>Pirellulaceae</taxon>
        <taxon>Rubripirellula</taxon>
    </lineage>
</organism>
<dbReference type="InterPro" id="IPR032267">
    <property type="entry name" value="DUF4832"/>
</dbReference>
<reference evidence="3 4" key="1">
    <citation type="submission" date="2019-02" db="EMBL/GenBank/DDBJ databases">
        <title>Deep-cultivation of Planctomycetes and their phenomic and genomic characterization uncovers novel biology.</title>
        <authorList>
            <person name="Wiegand S."/>
            <person name="Jogler M."/>
            <person name="Boedeker C."/>
            <person name="Pinto D."/>
            <person name="Vollmers J."/>
            <person name="Rivas-Marin E."/>
            <person name="Kohn T."/>
            <person name="Peeters S.H."/>
            <person name="Heuer A."/>
            <person name="Rast P."/>
            <person name="Oberbeckmann S."/>
            <person name="Bunk B."/>
            <person name="Jeske O."/>
            <person name="Meyerdierks A."/>
            <person name="Storesund J.E."/>
            <person name="Kallscheuer N."/>
            <person name="Luecker S."/>
            <person name="Lage O.M."/>
            <person name="Pohl T."/>
            <person name="Merkel B.J."/>
            <person name="Hornburger P."/>
            <person name="Mueller R.-W."/>
            <person name="Bruemmer F."/>
            <person name="Labrenz M."/>
            <person name="Spormann A.M."/>
            <person name="Op Den Camp H."/>
            <person name="Overmann J."/>
            <person name="Amann R."/>
            <person name="Jetten M.S.M."/>
            <person name="Mascher T."/>
            <person name="Medema M.H."/>
            <person name="Devos D.P."/>
            <person name="Kaster A.-K."/>
            <person name="Ovreas L."/>
            <person name="Rohde M."/>
            <person name="Galperin M.Y."/>
            <person name="Jogler C."/>
        </authorList>
    </citation>
    <scope>NUCLEOTIDE SEQUENCE [LARGE SCALE GENOMIC DNA]</scope>
    <source>
        <strain evidence="3 4">Poly51</strain>
    </source>
</reference>
<dbReference type="OrthoDB" id="9761426at2"/>
<keyword evidence="1" id="KW-0732">Signal</keyword>
<sequence length="712" mass="80465">MYVEKTSVHGRKSFAITGLSDFRSSTFEVREQGRDGFRIWKGPMTFDSSTMLKTIMNSKAKPFQVNSVWHPVWTSGLVVAAFLAGGTVQDASAETHQVRDRGTTLVEAESYLAVSEVPPKIEPSERCSGNSNLEYFWANSWFELEIETPRMLNYRMSLRAASDKGTQIEVQRVDGAGKAISLATIDVPGSGSYTDYQTTRDVAVSLPSGLHRLRFENVSQGVNVDYITFSAGAIDDIVTVNPVATDGPDINPLKGFNTGWWRNENYASVGFQYIEWGKLEPQDDLFDWDYVEKEVLAREGTRGRHMILQFVVDWDYREPVDSNYLGPAWLREMVGEVSGIADPKDSKSRQMRATPYNDPVFIEEAIEAIGALCDHYKDDPRTFVIQVGVLGFWGEWHTFPREDWSPTASTKQVILNTYLNDIGKDGLTQVRYPDDPICFPRKGMGYTNGTATLSDHGYEFGDAIERRKLWKNGPVGGEWPPNVELNLWERFFQTDEGERFIRTARYSTLLPPEPKEIAEKLPSWNQDRQFMKMHRLMGYNFQATAVRHLVSADDSGLAHIEVDLHNTGIAPFYKKWSVQLAVLNAKTLNVVGLVETDTDLRLMGPGDSITLAGSCIATLDPREEYQIGLRILQTDADEFKASPWKLDARNVYVVLANDVKVMDGQWKESETPQEGWKLQGGWNMLGEIEFRLPNEPQSVEDDFFPLQGSFRP</sequence>
<evidence type="ECO:0000313" key="3">
    <source>
        <dbReference type="EMBL" id="TWU58485.1"/>
    </source>
</evidence>
<dbReference type="Gene3D" id="3.20.20.80">
    <property type="entry name" value="Glycosidases"/>
    <property type="match status" value="1"/>
</dbReference>